<gene>
    <name evidence="2" type="ORF">A5630_07975</name>
</gene>
<accession>A0A1A3GJE1</accession>
<dbReference type="SUPFAM" id="SSF140453">
    <property type="entry name" value="EsxAB dimer-like"/>
    <property type="match status" value="1"/>
</dbReference>
<comment type="caution">
    <text evidence="2">The sequence shown here is derived from an EMBL/GenBank/DDBJ whole genome shotgun (WGS) entry which is preliminary data.</text>
</comment>
<evidence type="ECO:0000313" key="3">
    <source>
        <dbReference type="Proteomes" id="UP000093898"/>
    </source>
</evidence>
<dbReference type="EMBL" id="LZLC01000251">
    <property type="protein sequence ID" value="OBJ36162.1"/>
    <property type="molecule type" value="Genomic_DNA"/>
</dbReference>
<evidence type="ECO:0000256" key="1">
    <source>
        <dbReference type="RuleBase" id="RU362001"/>
    </source>
</evidence>
<dbReference type="InterPro" id="IPR036689">
    <property type="entry name" value="ESAT-6-like_sf"/>
</dbReference>
<comment type="similarity">
    <text evidence="1">Belongs to the WXG100 family.</text>
</comment>
<dbReference type="Gene3D" id="1.10.287.1060">
    <property type="entry name" value="ESAT-6-like"/>
    <property type="match status" value="1"/>
</dbReference>
<dbReference type="NCBIfam" id="TIGR03930">
    <property type="entry name" value="WXG100_ESAT6"/>
    <property type="match status" value="1"/>
</dbReference>
<dbReference type="Pfam" id="PF06013">
    <property type="entry name" value="WXG100"/>
    <property type="match status" value="1"/>
</dbReference>
<protein>
    <recommendedName>
        <fullName evidence="1">ESAT-6-like protein</fullName>
    </recommendedName>
</protein>
<sequence>MVKAAMGLATQAAELRAELDSIGREWDHLSGEWRGDAAASYGKIWSEWTTGAEEVVRVLHESSDLLQAAARAYAEQDRDSGQNISSVDVGPLW</sequence>
<reference evidence="3" key="1">
    <citation type="submission" date="2016-06" db="EMBL/GenBank/DDBJ databases">
        <authorList>
            <person name="Sutton G."/>
            <person name="Brinkac L."/>
            <person name="Sanka R."/>
            <person name="Adams M."/>
            <person name="Lau E."/>
            <person name="Garcia-Basteiro A."/>
            <person name="Lopez-Varela E."/>
            <person name="Palencia S."/>
        </authorList>
    </citation>
    <scope>NUCLEOTIDE SEQUENCE [LARGE SCALE GENOMIC DNA]</scope>
    <source>
        <strain evidence="3">1127319.6</strain>
    </source>
</reference>
<dbReference type="Proteomes" id="UP000093898">
    <property type="component" value="Unassembled WGS sequence"/>
</dbReference>
<dbReference type="InterPro" id="IPR010310">
    <property type="entry name" value="T7SS_ESAT-6-like"/>
</dbReference>
<proteinExistence type="inferred from homology"/>
<name>A0A1A3GJE1_MYCMU</name>
<dbReference type="AlphaFoldDB" id="A0A1A3GJE1"/>
<organism evidence="2 3">
    <name type="scientific">Mycolicibacterium mucogenicum</name>
    <name type="common">Mycobacterium mucogenicum</name>
    <dbReference type="NCBI Taxonomy" id="56689"/>
    <lineage>
        <taxon>Bacteria</taxon>
        <taxon>Bacillati</taxon>
        <taxon>Actinomycetota</taxon>
        <taxon>Actinomycetes</taxon>
        <taxon>Mycobacteriales</taxon>
        <taxon>Mycobacteriaceae</taxon>
        <taxon>Mycolicibacterium</taxon>
    </lineage>
</organism>
<evidence type="ECO:0000313" key="2">
    <source>
        <dbReference type="EMBL" id="OBJ36162.1"/>
    </source>
</evidence>